<keyword evidence="2" id="KW-0418">Kinase</keyword>
<dbReference type="InterPro" id="IPR036890">
    <property type="entry name" value="HATPase_C_sf"/>
</dbReference>
<dbReference type="AlphaFoldDB" id="A0A9K3IUP1"/>
<reference evidence="2" key="2">
    <citation type="submission" date="2020-06" db="EMBL/GenBank/DDBJ databases">
        <title>Helianthus annuus Genome sequencing and assembly Release 2.</title>
        <authorList>
            <person name="Gouzy J."/>
            <person name="Langlade N."/>
            <person name="Munos S."/>
        </authorList>
    </citation>
    <scope>NUCLEOTIDE SEQUENCE</scope>
    <source>
        <tissue evidence="2">Leaves</tissue>
    </source>
</reference>
<keyword evidence="3" id="KW-1185">Reference proteome</keyword>
<dbReference type="SUPFAM" id="SSF55874">
    <property type="entry name" value="ATPase domain of HSP90 chaperone/DNA topoisomerase II/histidine kinase"/>
    <property type="match status" value="1"/>
</dbReference>
<name>A0A9K3IUP1_HELAN</name>
<dbReference type="InterPro" id="IPR003594">
    <property type="entry name" value="HATPase_dom"/>
</dbReference>
<reference evidence="2" key="1">
    <citation type="journal article" date="2017" name="Nature">
        <title>The sunflower genome provides insights into oil metabolism, flowering and Asterid evolution.</title>
        <authorList>
            <person name="Badouin H."/>
            <person name="Gouzy J."/>
            <person name="Grassa C.J."/>
            <person name="Murat F."/>
            <person name="Staton S.E."/>
            <person name="Cottret L."/>
            <person name="Lelandais-Briere C."/>
            <person name="Owens G.L."/>
            <person name="Carrere S."/>
            <person name="Mayjonade B."/>
            <person name="Legrand L."/>
            <person name="Gill N."/>
            <person name="Kane N.C."/>
            <person name="Bowers J.E."/>
            <person name="Hubner S."/>
            <person name="Bellec A."/>
            <person name="Berard A."/>
            <person name="Berges H."/>
            <person name="Blanchet N."/>
            <person name="Boniface M.C."/>
            <person name="Brunel D."/>
            <person name="Catrice O."/>
            <person name="Chaidir N."/>
            <person name="Claudel C."/>
            <person name="Donnadieu C."/>
            <person name="Faraut T."/>
            <person name="Fievet G."/>
            <person name="Helmstetter N."/>
            <person name="King M."/>
            <person name="Knapp S.J."/>
            <person name="Lai Z."/>
            <person name="Le Paslier M.C."/>
            <person name="Lippi Y."/>
            <person name="Lorenzon L."/>
            <person name="Mandel J.R."/>
            <person name="Marage G."/>
            <person name="Marchand G."/>
            <person name="Marquand E."/>
            <person name="Bret-Mestries E."/>
            <person name="Morien E."/>
            <person name="Nambeesan S."/>
            <person name="Nguyen T."/>
            <person name="Pegot-Espagnet P."/>
            <person name="Pouilly N."/>
            <person name="Raftis F."/>
            <person name="Sallet E."/>
            <person name="Schiex T."/>
            <person name="Thomas J."/>
            <person name="Vandecasteele C."/>
            <person name="Vares D."/>
            <person name="Vear F."/>
            <person name="Vautrin S."/>
            <person name="Crespi M."/>
            <person name="Mangin B."/>
            <person name="Burke J.M."/>
            <person name="Salse J."/>
            <person name="Munos S."/>
            <person name="Vincourt P."/>
            <person name="Rieseberg L.H."/>
            <person name="Langlade N.B."/>
        </authorList>
    </citation>
    <scope>NUCLEOTIDE SEQUENCE</scope>
    <source>
        <tissue evidence="2">Leaves</tissue>
    </source>
</reference>
<sequence length="161" mass="17614">MTEFTLQQILGASMSQVMTRSNEMGIQIVNNIAQDTLFEKLYGDSVRLQQVLAEFLSLSVSCTPPSGMVIIAASMTKNHLERLVPLVNLELRITHTGDGVPEDLVRQMFGSSVDATEEGISLLISRNLLKLMSGDVHYLREAAKSTFIISVELASVGSKKT</sequence>
<organism evidence="2 3">
    <name type="scientific">Helianthus annuus</name>
    <name type="common">Common sunflower</name>
    <dbReference type="NCBI Taxonomy" id="4232"/>
    <lineage>
        <taxon>Eukaryota</taxon>
        <taxon>Viridiplantae</taxon>
        <taxon>Streptophyta</taxon>
        <taxon>Embryophyta</taxon>
        <taxon>Tracheophyta</taxon>
        <taxon>Spermatophyta</taxon>
        <taxon>Magnoliopsida</taxon>
        <taxon>eudicotyledons</taxon>
        <taxon>Gunneridae</taxon>
        <taxon>Pentapetalae</taxon>
        <taxon>asterids</taxon>
        <taxon>campanulids</taxon>
        <taxon>Asterales</taxon>
        <taxon>Asteraceae</taxon>
        <taxon>Asteroideae</taxon>
        <taxon>Heliantheae alliance</taxon>
        <taxon>Heliantheae</taxon>
        <taxon>Helianthus</taxon>
    </lineage>
</organism>
<dbReference type="Gene3D" id="3.30.565.10">
    <property type="entry name" value="Histidine kinase-like ATPase, C-terminal domain"/>
    <property type="match status" value="1"/>
</dbReference>
<dbReference type="EC" id="2.7.13.3" evidence="2"/>
<evidence type="ECO:0000313" key="3">
    <source>
        <dbReference type="Proteomes" id="UP000215914"/>
    </source>
</evidence>
<comment type="caution">
    <text evidence="2">The sequence shown here is derived from an EMBL/GenBank/DDBJ whole genome shotgun (WGS) entry which is preliminary data.</text>
</comment>
<dbReference type="Proteomes" id="UP000215914">
    <property type="component" value="Unassembled WGS sequence"/>
</dbReference>
<dbReference type="SMART" id="SM00387">
    <property type="entry name" value="HATPase_c"/>
    <property type="match status" value="1"/>
</dbReference>
<dbReference type="GO" id="GO:0004673">
    <property type="term" value="F:protein histidine kinase activity"/>
    <property type="evidence" value="ECO:0007669"/>
    <property type="project" value="UniProtKB-EC"/>
</dbReference>
<feature type="domain" description="Histidine kinase" evidence="1">
    <location>
        <begin position="1"/>
        <end position="155"/>
    </location>
</feature>
<accession>A0A9K3IUP1</accession>
<dbReference type="EMBL" id="MNCJ02000321">
    <property type="protein sequence ID" value="KAF5803174.1"/>
    <property type="molecule type" value="Genomic_DNA"/>
</dbReference>
<keyword evidence="2" id="KW-0808">Transferase</keyword>
<evidence type="ECO:0000259" key="1">
    <source>
        <dbReference type="PROSITE" id="PS50109"/>
    </source>
</evidence>
<dbReference type="PROSITE" id="PS50109">
    <property type="entry name" value="HIS_KIN"/>
    <property type="match status" value="1"/>
</dbReference>
<dbReference type="InterPro" id="IPR005467">
    <property type="entry name" value="His_kinase_dom"/>
</dbReference>
<evidence type="ECO:0000313" key="2">
    <source>
        <dbReference type="EMBL" id="KAF5803174.1"/>
    </source>
</evidence>
<dbReference type="Pfam" id="PF02518">
    <property type="entry name" value="HATPase_c"/>
    <property type="match status" value="1"/>
</dbReference>
<dbReference type="Gramene" id="mRNA:HanXRQr2_Chr06g0268221">
    <property type="protein sequence ID" value="mRNA:HanXRQr2_Chr06g0268221"/>
    <property type="gene ID" value="HanXRQr2_Chr06g0268221"/>
</dbReference>
<gene>
    <name evidence="2" type="ORF">HanXRQr2_Chr06g0268221</name>
</gene>
<proteinExistence type="predicted"/>
<protein>
    <submittedName>
        <fullName evidence="2">Histidine kinase</fullName>
        <ecNumber evidence="2">2.7.13.3</ecNumber>
    </submittedName>
</protein>